<evidence type="ECO:0000256" key="1">
    <source>
        <dbReference type="ARBA" id="ARBA00004496"/>
    </source>
</evidence>
<evidence type="ECO:0000256" key="7">
    <source>
        <dbReference type="ARBA" id="ARBA00022737"/>
    </source>
</evidence>
<dbReference type="RefSeq" id="WP_141998766.1">
    <property type="nucleotide sequence ID" value="NZ_VFML01000001.1"/>
</dbReference>
<dbReference type="GO" id="GO:0005737">
    <property type="term" value="C:cytoplasm"/>
    <property type="evidence" value="ECO:0007669"/>
    <property type="project" value="UniProtKB-SubCell"/>
</dbReference>
<evidence type="ECO:0000313" key="12">
    <source>
        <dbReference type="Proteomes" id="UP000320876"/>
    </source>
</evidence>
<name>A0A542DJE5_AMYCI</name>
<dbReference type="SMART" id="SM00825">
    <property type="entry name" value="PKS_KS"/>
    <property type="match status" value="2"/>
</dbReference>
<dbReference type="InterPro" id="IPR036291">
    <property type="entry name" value="NAD(P)-bd_dom_sf"/>
</dbReference>
<dbReference type="InterPro" id="IPR032821">
    <property type="entry name" value="PKS_assoc"/>
</dbReference>
<dbReference type="Gene3D" id="3.40.47.10">
    <property type="match status" value="2"/>
</dbReference>
<keyword evidence="5" id="KW-0597">Phosphoprotein</keyword>
<dbReference type="GO" id="GO:0004312">
    <property type="term" value="F:fatty acid synthase activity"/>
    <property type="evidence" value="ECO:0007669"/>
    <property type="project" value="TreeGrafter"/>
</dbReference>
<keyword evidence="4" id="KW-0963">Cytoplasm</keyword>
<reference evidence="11 12" key="1">
    <citation type="submission" date="2019-06" db="EMBL/GenBank/DDBJ databases">
        <title>Sequencing the genomes of 1000 actinobacteria strains.</title>
        <authorList>
            <person name="Klenk H.-P."/>
        </authorList>
    </citation>
    <scope>NUCLEOTIDE SEQUENCE [LARGE SCALE GENOMIC DNA]</scope>
    <source>
        <strain evidence="11 12">DSM 45679</strain>
    </source>
</reference>
<dbReference type="GO" id="GO:0071770">
    <property type="term" value="P:DIM/DIP cell wall layer assembly"/>
    <property type="evidence" value="ECO:0007669"/>
    <property type="project" value="TreeGrafter"/>
</dbReference>
<dbReference type="InterPro" id="IPR020841">
    <property type="entry name" value="PKS_Beta-ketoAc_synthase_dom"/>
</dbReference>
<comment type="caution">
    <text evidence="11">The sequence shown here is derived from an EMBL/GenBank/DDBJ whole genome shotgun (WGS) entry which is preliminary data.</text>
</comment>
<feature type="region of interest" description="Disordered" evidence="8">
    <location>
        <begin position="1501"/>
        <end position="1520"/>
    </location>
</feature>
<feature type="domain" description="Carrier" evidence="9">
    <location>
        <begin position="1429"/>
        <end position="1503"/>
    </location>
</feature>
<dbReference type="Proteomes" id="UP000320876">
    <property type="component" value="Unassembled WGS sequence"/>
</dbReference>
<dbReference type="GO" id="GO:0031177">
    <property type="term" value="F:phosphopantetheine binding"/>
    <property type="evidence" value="ECO:0007669"/>
    <property type="project" value="InterPro"/>
</dbReference>
<feature type="domain" description="Ketosynthase family 3 (KS3)" evidence="10">
    <location>
        <begin position="383"/>
        <end position="805"/>
    </location>
</feature>
<dbReference type="PROSITE" id="PS50075">
    <property type="entry name" value="CARRIER"/>
    <property type="match status" value="2"/>
</dbReference>
<evidence type="ECO:0000313" key="11">
    <source>
        <dbReference type="EMBL" id="TQJ03213.1"/>
    </source>
</evidence>
<gene>
    <name evidence="11" type="ORF">FB471_2965</name>
</gene>
<comment type="subcellular location">
    <subcellularLocation>
        <location evidence="1">Cytoplasm</location>
    </subcellularLocation>
</comment>
<dbReference type="PROSITE" id="PS00606">
    <property type="entry name" value="KS3_1"/>
    <property type="match status" value="1"/>
</dbReference>
<keyword evidence="6" id="KW-0808">Transferase</keyword>
<dbReference type="PROSITE" id="PS52004">
    <property type="entry name" value="KS3_2"/>
    <property type="match status" value="2"/>
</dbReference>
<evidence type="ECO:0000256" key="5">
    <source>
        <dbReference type="ARBA" id="ARBA00022553"/>
    </source>
</evidence>
<dbReference type="Gene3D" id="3.40.50.720">
    <property type="entry name" value="NAD(P)-binding Rossmann-like Domain"/>
    <property type="match status" value="1"/>
</dbReference>
<evidence type="ECO:0000256" key="8">
    <source>
        <dbReference type="SAM" id="MobiDB-lite"/>
    </source>
</evidence>
<dbReference type="Pfam" id="PF22336">
    <property type="entry name" value="RhiE-like_linker"/>
    <property type="match status" value="1"/>
</dbReference>
<dbReference type="Pfam" id="PF02801">
    <property type="entry name" value="Ketoacyl-synt_C"/>
    <property type="match status" value="2"/>
</dbReference>
<evidence type="ECO:0000259" key="10">
    <source>
        <dbReference type="PROSITE" id="PS52004"/>
    </source>
</evidence>
<dbReference type="Gene3D" id="1.10.1200.10">
    <property type="entry name" value="ACP-like"/>
    <property type="match status" value="2"/>
</dbReference>
<dbReference type="Pfam" id="PF00550">
    <property type="entry name" value="PP-binding"/>
    <property type="match status" value="2"/>
</dbReference>
<dbReference type="OrthoDB" id="3488622at2"/>
<accession>A0A542DJE5</accession>
<dbReference type="CDD" id="cd00833">
    <property type="entry name" value="PKS"/>
    <property type="match status" value="2"/>
</dbReference>
<dbReference type="InterPro" id="IPR014031">
    <property type="entry name" value="Ketoacyl_synth_C"/>
</dbReference>
<dbReference type="InterPro" id="IPR016039">
    <property type="entry name" value="Thiolase-like"/>
</dbReference>
<dbReference type="SMART" id="SM00823">
    <property type="entry name" value="PKS_PP"/>
    <property type="match status" value="2"/>
</dbReference>
<evidence type="ECO:0000259" key="9">
    <source>
        <dbReference type="PROSITE" id="PS50075"/>
    </source>
</evidence>
<dbReference type="InterPro" id="IPR013968">
    <property type="entry name" value="PKS_KR"/>
</dbReference>
<keyword evidence="7" id="KW-0677">Repeat</keyword>
<dbReference type="SUPFAM" id="SSF47336">
    <property type="entry name" value="ACP-like"/>
    <property type="match status" value="2"/>
</dbReference>
<dbReference type="InterPro" id="IPR020806">
    <property type="entry name" value="PKS_PP-bd"/>
</dbReference>
<evidence type="ECO:0000256" key="4">
    <source>
        <dbReference type="ARBA" id="ARBA00022490"/>
    </source>
</evidence>
<dbReference type="PANTHER" id="PTHR43775">
    <property type="entry name" value="FATTY ACID SYNTHASE"/>
    <property type="match status" value="1"/>
</dbReference>
<dbReference type="NCBIfam" id="TIGR04098">
    <property type="entry name" value="LnmK_bifunc"/>
    <property type="match status" value="1"/>
</dbReference>
<sequence length="1989" mass="211974">MTEARNIRVGLPHLAVGGLSENWLFKELGDLHWSLLEAHYGIDVTELRDSRGERLLPAFVRIRIAGEAPLSAYAEGDRLTLAGELTAMDEQTFVSDLHCSGPAPVTARLMTVFATRRSGNALVLGVPAATGPATAEPSREQLDFNQEFRSAREAEGTGHLGATYRLNPYHDLNGAGLLYFASYPHINDYGERAYFHGPGRAQAGLAPGQDWSVATSTVSRDVIYLGNCGPEEDVRYRLDAFSREGDGRVRLVSTLLRDSDATPLARITTIKEIVDHSPATTEPAHAGPRLGIDELERRLLPLVTSTLEVHGAGLDRDTDLRRHGLDSYSLTTLAAEASTELGTEVDPSGLFQARSVADLARMIAGEPGPAEPAGARTRPAEPADAIAVVGMAGRFPGADSVDELWDLLAEGREAVDTVPADRWVSEAAPGAPGRAGLLRDVRRFDHAFFRISPREAELMDPQQRLFLEVAWETFEEAGYDVSRLEGSRTGVFVGVCHNDYAALVRQHGSGTEPHLSVANSFSVIPNRVSFALGLRGSSVAVDTLCSSSLVAVAQAVRELRAGECEQALVGGVNVLCDPRQHRTYAEAGVLSPDGRCRTFDASANGYVRGEGVCALLLKPLRQARADGDHVHGVIRAAAVNHGGQSQSLTVPNADAQADLLVHAYQEADLDPATVGYLEAHGTGTVLGDPIEVSGITRAFQRLGRAAEPACVLGSLKTNIGHLESAAGLAGMIKVLLAMRHGTLPGTAHFTELNPKIRIESTPLRVRSDSATWARYPAPDGTELPRRAGVSSFGMGGTNAHVVLEEGAPRPAPAAGADPGPWLVPLSARTAEELAELAGNLLRFLDRPDPPALPAIAGTLRVGRAAMARRAALLVHTLDELRAGLREVHQGRPVAPEGAGELAELARDWCAGGDIDWAARYPDPPHRVSLPTYPFRARRHWIVPERQPAPETFLTREWVAGEQAPARRRGTFLVLVNDTSAAVAGRLPELDGLGELRPVLVRSLADLPGEDEPIDGVIDLADLWADPGQEDREFRWEVLRRTVATRRTAPLVLLHLTSGLRSFRTERPSLAGAELAGLYRVLPAESPRSAARTIDLDFGPDRADLLGAVLAAELDPADRETEICYRSGTRFRPRLVPTEPTRPVLPGGLAGLADGAVVITGGTGGIGLRLAARLAERGVRHLVLIGNSTLPARSRWRAVAADEATEPGLRDKLRALVALLDRGVTLEVRTHGLGNPATVKALITKVHKRAGSISAVFHCAGTMGEARAFPHKRVEDAREVLAPKVAGLHTLWAALQGKRSGPVVLFSSISSAVPSLGATHADYAAANAFLDFFAEAHDDPGGVAVRSLEWPLWTGVGLGRNLRSGGPALGIPDLDPADALDLLDTALRDGTPPVALPCRVAPAAVTGPGLLRGPQPATPAAPGAADVAGGKDPGRLAGIVARTLRIDPAELRPDATFAELGVDSLLLAELVHVLEDEFGRSVDPTLVQENPTVNALAAALGAERGGQRTTPAAAGSPEPAAPSSGAIAVIGMACRFPGAADPATFWRNLAAGGDHVTEVPPQRWDVRARYAPDYRPGSSISKWGGFIEDAAEFDPGWFGFDDRTASYLDPLVRKALEVGAECFLDAGYTVDELRGRPVGVYVGSRSANYREYLRPLPREAIVGLNQNFIGAHLSHFFDLTGPNLVVDTACSSSLVGVHLASQSLLLGESELALAGGVDLLLDEDPYLVLSEGRALSPTGRCRTFDESADGFVPGEGAGMVLLKRLDAAQRDGDRVLAVLEASAVNNDGRTMGYTTPNGRAQRQLVDAALRRGGIDPRGIGYVEAHGTGTMIGDPIELQALTETFRQHTTDRQFCGVGSVKSNIGHLLSAAGIAGLIKVVLGLRNRQLPPTLHCTRPNPRFGFAESPFYPVTELTDAPELERAAVSSFGFGGTNAHVVLRRAAAQAQARQPLPAPEYRRKRFWFREQEPGHEEVSRARRSAKLELGFLSGA</sequence>
<dbReference type="InterPro" id="IPR057326">
    <property type="entry name" value="KR_dom"/>
</dbReference>
<dbReference type="GO" id="GO:0005886">
    <property type="term" value="C:plasma membrane"/>
    <property type="evidence" value="ECO:0007669"/>
    <property type="project" value="TreeGrafter"/>
</dbReference>
<dbReference type="InterPro" id="IPR014030">
    <property type="entry name" value="Ketoacyl_synth_N"/>
</dbReference>
<dbReference type="GO" id="GO:0004315">
    <property type="term" value="F:3-oxoacyl-[acyl-carrier-protein] synthase activity"/>
    <property type="evidence" value="ECO:0007669"/>
    <property type="project" value="InterPro"/>
</dbReference>
<organism evidence="11 12">
    <name type="scientific">Amycolatopsis cihanbeyliensis</name>
    <dbReference type="NCBI Taxonomy" id="1128664"/>
    <lineage>
        <taxon>Bacteria</taxon>
        <taxon>Bacillati</taxon>
        <taxon>Actinomycetota</taxon>
        <taxon>Actinomycetes</taxon>
        <taxon>Pseudonocardiales</taxon>
        <taxon>Pseudonocardiaceae</taxon>
        <taxon>Amycolatopsis</taxon>
    </lineage>
</organism>
<dbReference type="Pfam" id="PF16197">
    <property type="entry name" value="KAsynt_C_assoc"/>
    <property type="match status" value="1"/>
</dbReference>
<dbReference type="InterPro" id="IPR009081">
    <property type="entry name" value="PP-bd_ACP"/>
</dbReference>
<dbReference type="InterPro" id="IPR036736">
    <property type="entry name" value="ACP-like_sf"/>
</dbReference>
<dbReference type="InterPro" id="IPR054514">
    <property type="entry name" value="RhiE-like_linker"/>
</dbReference>
<feature type="domain" description="Ketosynthase family 3 (KS3)" evidence="10">
    <location>
        <begin position="1523"/>
        <end position="1939"/>
    </location>
</feature>
<dbReference type="EMBL" id="VFML01000001">
    <property type="protein sequence ID" value="TQJ03213.1"/>
    <property type="molecule type" value="Genomic_DNA"/>
</dbReference>
<keyword evidence="12" id="KW-1185">Reference proteome</keyword>
<dbReference type="SUPFAM" id="SSF51735">
    <property type="entry name" value="NAD(P)-binding Rossmann-fold domains"/>
    <property type="match status" value="2"/>
</dbReference>
<dbReference type="Gene3D" id="1.10.1240.100">
    <property type="match status" value="1"/>
</dbReference>
<dbReference type="SUPFAM" id="SSF53901">
    <property type="entry name" value="Thiolase-like"/>
    <property type="match status" value="2"/>
</dbReference>
<dbReference type="Pfam" id="PF00109">
    <property type="entry name" value="ketoacyl-synt"/>
    <property type="match status" value="2"/>
</dbReference>
<dbReference type="GO" id="GO:0006633">
    <property type="term" value="P:fatty acid biosynthetic process"/>
    <property type="evidence" value="ECO:0007669"/>
    <property type="project" value="InterPro"/>
</dbReference>
<dbReference type="SMART" id="SM01294">
    <property type="entry name" value="PKS_PP_betabranch"/>
    <property type="match status" value="1"/>
</dbReference>
<keyword evidence="3" id="KW-0596">Phosphopantetheine</keyword>
<feature type="domain" description="Carrier" evidence="9">
    <location>
        <begin position="293"/>
        <end position="367"/>
    </location>
</feature>
<dbReference type="PANTHER" id="PTHR43775:SF37">
    <property type="entry name" value="SI:DKEY-61P9.11"/>
    <property type="match status" value="1"/>
</dbReference>
<dbReference type="InterPro" id="IPR018201">
    <property type="entry name" value="Ketoacyl_synth_AS"/>
</dbReference>
<evidence type="ECO:0000256" key="6">
    <source>
        <dbReference type="ARBA" id="ARBA00022679"/>
    </source>
</evidence>
<protein>
    <submittedName>
        <fullName evidence="11">Putative biosynthetic protein (TIGR04099 family)</fullName>
    </submittedName>
</protein>
<dbReference type="Gene3D" id="3.10.129.10">
    <property type="entry name" value="Hotdog Thioesterase"/>
    <property type="match status" value="1"/>
</dbReference>
<proteinExistence type="predicted"/>
<comment type="pathway">
    <text evidence="2">Antibiotic biosynthesis.</text>
</comment>
<feature type="compositionally biased region" description="Low complexity" evidence="8">
    <location>
        <begin position="1510"/>
        <end position="1520"/>
    </location>
</feature>
<dbReference type="SMART" id="SM00822">
    <property type="entry name" value="PKS_KR"/>
    <property type="match status" value="1"/>
</dbReference>
<dbReference type="InterPro" id="IPR050091">
    <property type="entry name" value="PKS_NRPS_Biosynth_Enz"/>
</dbReference>
<dbReference type="FunFam" id="3.40.47.10:FF:000019">
    <property type="entry name" value="Polyketide synthase type I"/>
    <property type="match status" value="1"/>
</dbReference>
<dbReference type="InterPro" id="IPR024091">
    <property type="entry name" value="LnmK-like_bifun_acyl/decarbox"/>
</dbReference>
<evidence type="ECO:0000256" key="2">
    <source>
        <dbReference type="ARBA" id="ARBA00004792"/>
    </source>
</evidence>
<evidence type="ECO:0000256" key="3">
    <source>
        <dbReference type="ARBA" id="ARBA00022450"/>
    </source>
</evidence>
<dbReference type="Pfam" id="PF08659">
    <property type="entry name" value="KR"/>
    <property type="match status" value="1"/>
</dbReference>